<dbReference type="InterPro" id="IPR001029">
    <property type="entry name" value="Flagellin_N"/>
</dbReference>
<evidence type="ECO:0000259" key="6">
    <source>
        <dbReference type="Pfam" id="PF00700"/>
    </source>
</evidence>
<dbReference type="SUPFAM" id="SSF64518">
    <property type="entry name" value="Phase 1 flagellin"/>
    <property type="match status" value="1"/>
</dbReference>
<comment type="subcellular location">
    <subcellularLocation>
        <location evidence="4">Secreted</location>
    </subcellularLocation>
    <subcellularLocation>
        <location evidence="4">Bacterial flagellum</location>
    </subcellularLocation>
</comment>
<comment type="function">
    <text evidence="4">Flagellin is the subunit protein which polymerizes to form the filaments of bacterial flagella.</text>
</comment>
<evidence type="ECO:0000256" key="2">
    <source>
        <dbReference type="ARBA" id="ARBA00020110"/>
    </source>
</evidence>
<dbReference type="Proteomes" id="UP000191154">
    <property type="component" value="Unassembled WGS sequence"/>
</dbReference>
<dbReference type="Pfam" id="PF00669">
    <property type="entry name" value="Flagellin_N"/>
    <property type="match status" value="1"/>
</dbReference>
<dbReference type="PRINTS" id="PR00207">
    <property type="entry name" value="FLAGELLIN"/>
</dbReference>
<dbReference type="EMBL" id="LZYZ01000001">
    <property type="protein sequence ID" value="OOM16250.1"/>
    <property type="molecule type" value="Genomic_DNA"/>
</dbReference>
<evidence type="ECO:0000256" key="3">
    <source>
        <dbReference type="ARBA" id="ARBA00023143"/>
    </source>
</evidence>
<dbReference type="Gene3D" id="1.20.1330.10">
    <property type="entry name" value="f41 fragment of flagellin, N-terminal domain"/>
    <property type="match status" value="1"/>
</dbReference>
<gene>
    <name evidence="7" type="primary">hag_1</name>
    <name evidence="7" type="ORF">CLOSAC_05210</name>
</gene>
<comment type="caution">
    <text evidence="7">The sequence shown here is derived from an EMBL/GenBank/DDBJ whole genome shotgun (WGS) entry which is preliminary data.</text>
</comment>
<name>A0A1S8NII0_CLOSA</name>
<evidence type="ECO:0000313" key="8">
    <source>
        <dbReference type="Proteomes" id="UP000191154"/>
    </source>
</evidence>
<dbReference type="RefSeq" id="WP_077863984.1">
    <property type="nucleotide sequence ID" value="NZ_LZYZ01000001.1"/>
</dbReference>
<protein>
    <recommendedName>
        <fullName evidence="2 4">Flagellin</fullName>
    </recommendedName>
</protein>
<dbReference type="InterPro" id="IPR042187">
    <property type="entry name" value="Flagellin_C_sub2"/>
</dbReference>
<dbReference type="Gene3D" id="6.10.10.10">
    <property type="entry name" value="Flagellar export chaperone, C-terminal domain"/>
    <property type="match status" value="1"/>
</dbReference>
<dbReference type="PANTHER" id="PTHR42792:SF2">
    <property type="entry name" value="FLAGELLIN"/>
    <property type="match status" value="1"/>
</dbReference>
<keyword evidence="4" id="KW-0964">Secreted</keyword>
<evidence type="ECO:0000256" key="4">
    <source>
        <dbReference type="RuleBase" id="RU362073"/>
    </source>
</evidence>
<dbReference type="GO" id="GO:0005576">
    <property type="term" value="C:extracellular region"/>
    <property type="evidence" value="ECO:0007669"/>
    <property type="project" value="UniProtKB-SubCell"/>
</dbReference>
<dbReference type="PANTHER" id="PTHR42792">
    <property type="entry name" value="FLAGELLIN"/>
    <property type="match status" value="1"/>
</dbReference>
<dbReference type="GO" id="GO:0009288">
    <property type="term" value="C:bacterial-type flagellum"/>
    <property type="evidence" value="ECO:0007669"/>
    <property type="project" value="UniProtKB-SubCell"/>
</dbReference>
<feature type="domain" description="Flagellin N-terminal" evidence="5">
    <location>
        <begin position="4"/>
        <end position="138"/>
    </location>
</feature>
<dbReference type="InterPro" id="IPR046358">
    <property type="entry name" value="Flagellin_C"/>
</dbReference>
<keyword evidence="3 4" id="KW-0975">Bacterial flagellum</keyword>
<dbReference type="InterPro" id="IPR001492">
    <property type="entry name" value="Flagellin"/>
</dbReference>
<reference evidence="7 8" key="1">
    <citation type="submission" date="2016-05" db="EMBL/GenBank/DDBJ databases">
        <title>Microbial solvent formation.</title>
        <authorList>
            <person name="Poehlein A."/>
            <person name="Montoya Solano J.D."/>
            <person name="Flitsch S."/>
            <person name="Krabben P."/>
            <person name="Duerre P."/>
            <person name="Daniel R."/>
        </authorList>
    </citation>
    <scope>NUCLEOTIDE SEQUENCE [LARGE SCALE GENOMIC DNA]</scope>
    <source>
        <strain evidence="7 8">L1-8</strain>
    </source>
</reference>
<evidence type="ECO:0000256" key="1">
    <source>
        <dbReference type="ARBA" id="ARBA00005709"/>
    </source>
</evidence>
<proteinExistence type="inferred from homology"/>
<keyword evidence="7" id="KW-0282">Flagellum</keyword>
<comment type="similarity">
    <text evidence="1 4">Belongs to the bacterial flagellin family.</text>
</comment>
<sequence length="272" mass="29410">MRLNKNMFSLNIYNSYKSELTNNSKAMNNISSGLKLNKAKDNAGKIAQSETLKIQIVSNEAAKRNIQDTNSMIQTFDGAMQEMNNSLSRMKELTVQGANGILSDTDKKAVQDELDQLISHIDYMAKNTDFNGVKLMDSAGSIESIIGSLEDETVTIPKIDLTATTLGISGLDITDSSKAGAAIDSVEKAIKTVSAARSKFGAIQLGLDDSSDGVDTRNLSLQKAQSSIADADMAEEMIKFSRSQILIQSSIGLMAQSNNFPKDALNVLQNIR</sequence>
<evidence type="ECO:0000259" key="5">
    <source>
        <dbReference type="Pfam" id="PF00669"/>
    </source>
</evidence>
<organism evidence="7 8">
    <name type="scientific">Clostridium saccharobutylicum</name>
    <dbReference type="NCBI Taxonomy" id="169679"/>
    <lineage>
        <taxon>Bacteria</taxon>
        <taxon>Bacillati</taxon>
        <taxon>Bacillota</taxon>
        <taxon>Clostridia</taxon>
        <taxon>Eubacteriales</taxon>
        <taxon>Clostridiaceae</taxon>
        <taxon>Clostridium</taxon>
    </lineage>
</organism>
<keyword evidence="7" id="KW-0969">Cilium</keyword>
<accession>A0A1S8NII0</accession>
<dbReference type="AlphaFoldDB" id="A0A1S8NII0"/>
<dbReference type="GO" id="GO:0005198">
    <property type="term" value="F:structural molecule activity"/>
    <property type="evidence" value="ECO:0007669"/>
    <property type="project" value="UniProtKB-UniRule"/>
</dbReference>
<dbReference type="Pfam" id="PF00700">
    <property type="entry name" value="Flagellin_C"/>
    <property type="match status" value="1"/>
</dbReference>
<feature type="domain" description="Flagellin C-terminal" evidence="6">
    <location>
        <begin position="183"/>
        <end position="267"/>
    </location>
</feature>
<keyword evidence="7" id="KW-0966">Cell projection</keyword>
<evidence type="ECO:0000313" key="7">
    <source>
        <dbReference type="EMBL" id="OOM16250.1"/>
    </source>
</evidence>